<dbReference type="InterPro" id="IPR012318">
    <property type="entry name" value="HTH_CRP"/>
</dbReference>
<proteinExistence type="predicted"/>
<dbReference type="GO" id="GO:0003677">
    <property type="term" value="F:DNA binding"/>
    <property type="evidence" value="ECO:0007669"/>
    <property type="project" value="InterPro"/>
</dbReference>
<dbReference type="EMBL" id="UINC01007786">
    <property type="protein sequence ID" value="SVA35077.1"/>
    <property type="molecule type" value="Genomic_DNA"/>
</dbReference>
<dbReference type="PANTHER" id="PTHR18964">
    <property type="entry name" value="ROK (REPRESSOR, ORF, KINASE) FAMILY"/>
    <property type="match status" value="1"/>
</dbReference>
<dbReference type="InterPro" id="IPR036388">
    <property type="entry name" value="WH-like_DNA-bd_sf"/>
</dbReference>
<dbReference type="InterPro" id="IPR043129">
    <property type="entry name" value="ATPase_NBD"/>
</dbReference>
<reference evidence="2" key="1">
    <citation type="submission" date="2018-05" db="EMBL/GenBank/DDBJ databases">
        <authorList>
            <person name="Lanie J.A."/>
            <person name="Ng W.-L."/>
            <person name="Kazmierczak K.M."/>
            <person name="Andrzejewski T.M."/>
            <person name="Davidsen T.M."/>
            <person name="Wayne K.J."/>
            <person name="Tettelin H."/>
            <person name="Glass J.I."/>
            <person name="Rusch D."/>
            <person name="Podicherti R."/>
            <person name="Tsui H.-C.T."/>
            <person name="Winkler M.E."/>
        </authorList>
    </citation>
    <scope>NUCLEOTIDE SEQUENCE</scope>
</reference>
<dbReference type="InterPro" id="IPR000600">
    <property type="entry name" value="ROK"/>
</dbReference>
<accession>A0A381V5X6</accession>
<dbReference type="SUPFAM" id="SSF53067">
    <property type="entry name" value="Actin-like ATPase domain"/>
    <property type="match status" value="1"/>
</dbReference>
<dbReference type="InterPro" id="IPR011991">
    <property type="entry name" value="ArsR-like_HTH"/>
</dbReference>
<dbReference type="PANTHER" id="PTHR18964:SF149">
    <property type="entry name" value="BIFUNCTIONAL UDP-N-ACETYLGLUCOSAMINE 2-EPIMERASE_N-ACETYLMANNOSAMINE KINASE"/>
    <property type="match status" value="1"/>
</dbReference>
<dbReference type="Pfam" id="PF00480">
    <property type="entry name" value="ROK"/>
    <property type="match status" value="1"/>
</dbReference>
<dbReference type="AlphaFoldDB" id="A0A381V5X6"/>
<dbReference type="Gene3D" id="1.10.10.10">
    <property type="entry name" value="Winged helix-like DNA-binding domain superfamily/Winged helix DNA-binding domain"/>
    <property type="match status" value="1"/>
</dbReference>
<dbReference type="CDD" id="cd00090">
    <property type="entry name" value="HTH_ARSR"/>
    <property type="match status" value="1"/>
</dbReference>
<dbReference type="Pfam" id="PF13545">
    <property type="entry name" value="HTH_Crp_2"/>
    <property type="match status" value="1"/>
</dbReference>
<sequence>MILDFINTRAELGQRNRRLVLAEILFKSPIPRAKIAERVGLTPASVSRISRELLDAGLIEEGEEVALKNHRGRRFVGLRMKPSGCYVAGFALNAFRQDIVVADLTNTPLACHKIHFTDLSVPETVLAESAEQLNALIEETGIDRERLISCGIAVTGAVDPVACVLRSAPTLGWKDVEVGDIFRKRLGLPVFMENIPNAKNLAAHGFGPTKDVSNVVLINASLGIGCSLLVDGRLVRGHEFNTGLLENLLIPQEDSSALCHLDEAAGGYAVIEYLRSNGKTVESSPSSALIKIIEQAAHNEDTAVKALRRAGRALAFAISAANAFLNPETLLLSGPLVESPTYCNSVRERLTELADEQFVQDKLCVIHMSSHDAAQSLAIYQALVKGRVGSVIPNSQLEV</sequence>
<dbReference type="SUPFAM" id="SSF46785">
    <property type="entry name" value="Winged helix' DNA-binding domain"/>
    <property type="match status" value="1"/>
</dbReference>
<protein>
    <recommendedName>
        <fullName evidence="1">HTH crp-type domain-containing protein</fullName>
    </recommendedName>
</protein>
<dbReference type="InterPro" id="IPR036390">
    <property type="entry name" value="WH_DNA-bd_sf"/>
</dbReference>
<organism evidence="2">
    <name type="scientific">marine metagenome</name>
    <dbReference type="NCBI Taxonomy" id="408172"/>
    <lineage>
        <taxon>unclassified sequences</taxon>
        <taxon>metagenomes</taxon>
        <taxon>ecological metagenomes</taxon>
    </lineage>
</organism>
<gene>
    <name evidence="2" type="ORF">METZ01_LOCUS87931</name>
</gene>
<dbReference type="GO" id="GO:0006355">
    <property type="term" value="P:regulation of DNA-templated transcription"/>
    <property type="evidence" value="ECO:0007669"/>
    <property type="project" value="InterPro"/>
</dbReference>
<feature type="domain" description="HTH crp-type" evidence="1">
    <location>
        <begin position="25"/>
        <end position="69"/>
    </location>
</feature>
<name>A0A381V5X6_9ZZZZ</name>
<evidence type="ECO:0000259" key="1">
    <source>
        <dbReference type="Pfam" id="PF13545"/>
    </source>
</evidence>
<dbReference type="Gene3D" id="3.30.420.40">
    <property type="match status" value="2"/>
</dbReference>
<evidence type="ECO:0000313" key="2">
    <source>
        <dbReference type="EMBL" id="SVA35077.1"/>
    </source>
</evidence>